<dbReference type="PANTHER" id="PTHR42959:SF1">
    <property type="entry name" value="CARBAMOYLTRANSFERASE HYPF"/>
    <property type="match status" value="1"/>
</dbReference>
<evidence type="ECO:0000256" key="6">
    <source>
        <dbReference type="ARBA" id="ARBA00022833"/>
    </source>
</evidence>
<evidence type="ECO:0000313" key="13">
    <source>
        <dbReference type="Proteomes" id="UP001235849"/>
    </source>
</evidence>
<dbReference type="Pfam" id="PF17788">
    <property type="entry name" value="HypF_C"/>
    <property type="match status" value="1"/>
</dbReference>
<keyword evidence="8" id="KW-0378">Hydrolase</keyword>
<feature type="domain" description="Acylphosphatase-like" evidence="10">
    <location>
        <begin position="10"/>
        <end position="97"/>
    </location>
</feature>
<keyword evidence="3 12" id="KW-0436">Ligase</keyword>
<comment type="catalytic activity">
    <reaction evidence="7">
        <text>C-terminal L-cysteinyl-[HypE protein] + carbamoyl phosphate + ATP + H2O = C-terminal S-carboxamide-L-cysteinyl-[HypE protein] + AMP + phosphate + diphosphate + H(+)</text>
        <dbReference type="Rhea" id="RHEA:55636"/>
        <dbReference type="Rhea" id="RHEA-COMP:14247"/>
        <dbReference type="Rhea" id="RHEA-COMP:14392"/>
        <dbReference type="ChEBI" id="CHEBI:15377"/>
        <dbReference type="ChEBI" id="CHEBI:15378"/>
        <dbReference type="ChEBI" id="CHEBI:30616"/>
        <dbReference type="ChEBI" id="CHEBI:33019"/>
        <dbReference type="ChEBI" id="CHEBI:43474"/>
        <dbReference type="ChEBI" id="CHEBI:58228"/>
        <dbReference type="ChEBI" id="CHEBI:76913"/>
        <dbReference type="ChEBI" id="CHEBI:139126"/>
        <dbReference type="ChEBI" id="CHEBI:456215"/>
    </reaction>
</comment>
<evidence type="ECO:0000256" key="8">
    <source>
        <dbReference type="PROSITE-ProRule" id="PRU00520"/>
    </source>
</evidence>
<organism evidence="12 13">
    <name type="scientific">Roseofilum capinflatum BLCC-M114</name>
    <dbReference type="NCBI Taxonomy" id="3022440"/>
    <lineage>
        <taxon>Bacteria</taxon>
        <taxon>Bacillati</taxon>
        <taxon>Cyanobacteriota</taxon>
        <taxon>Cyanophyceae</taxon>
        <taxon>Desertifilales</taxon>
        <taxon>Desertifilaceae</taxon>
        <taxon>Roseofilum</taxon>
        <taxon>Roseofilum capinflatum</taxon>
    </lineage>
</organism>
<dbReference type="Gene3D" id="1.10.357.160">
    <property type="match status" value="1"/>
</dbReference>
<accession>A0ABT7BBW4</accession>
<dbReference type="RefSeq" id="WP_283768379.1">
    <property type="nucleotide sequence ID" value="NZ_JAQOSO010000096.1"/>
</dbReference>
<keyword evidence="13" id="KW-1185">Reference proteome</keyword>
<evidence type="ECO:0000259" key="11">
    <source>
        <dbReference type="PROSITE" id="PS51163"/>
    </source>
</evidence>
<dbReference type="SUPFAM" id="SSF54975">
    <property type="entry name" value="Acylphosphatase/BLUF domain-like"/>
    <property type="match status" value="1"/>
</dbReference>
<dbReference type="InterPro" id="IPR017945">
    <property type="entry name" value="DHBP_synth_RibB-like_a/b_dom"/>
</dbReference>
<reference evidence="12 13" key="1">
    <citation type="submission" date="2023-01" db="EMBL/GenBank/DDBJ databases">
        <title>Novel diversity within Roseofilum (Cyanobacteria; Desertifilaceae) from marine benthic mats with descriptions of four novel species.</title>
        <authorList>
            <person name="Wang Y."/>
            <person name="Berthold D.E."/>
            <person name="Hu J."/>
            <person name="Lefler F.W."/>
            <person name="Laughinghouse H.D. IV."/>
        </authorList>
    </citation>
    <scope>NUCLEOTIDE SEQUENCE [LARGE SCALE GENOMIC DNA]</scope>
    <source>
        <strain evidence="12 13">BLCC-M114</strain>
    </source>
</reference>
<feature type="domain" description="YrdC-like" evidence="11">
    <location>
        <begin position="208"/>
        <end position="393"/>
    </location>
</feature>
<keyword evidence="6" id="KW-0862">Zinc</keyword>
<dbReference type="Pfam" id="PF01300">
    <property type="entry name" value="Sua5_yciO_yrdC"/>
    <property type="match status" value="1"/>
</dbReference>
<feature type="active site" evidence="8">
    <location>
        <position position="25"/>
    </location>
</feature>
<dbReference type="Gene3D" id="3.90.870.50">
    <property type="match status" value="1"/>
</dbReference>
<feature type="region of interest" description="Disordered" evidence="9">
    <location>
        <begin position="405"/>
        <end position="434"/>
    </location>
</feature>
<comment type="catalytic activity">
    <reaction evidence="8">
        <text>an acyl phosphate + H2O = a carboxylate + phosphate + H(+)</text>
        <dbReference type="Rhea" id="RHEA:14965"/>
        <dbReference type="ChEBI" id="CHEBI:15377"/>
        <dbReference type="ChEBI" id="CHEBI:15378"/>
        <dbReference type="ChEBI" id="CHEBI:29067"/>
        <dbReference type="ChEBI" id="CHEBI:43474"/>
        <dbReference type="ChEBI" id="CHEBI:59918"/>
        <dbReference type="EC" id="3.6.1.7"/>
    </reaction>
</comment>
<dbReference type="Proteomes" id="UP001235849">
    <property type="component" value="Unassembled WGS sequence"/>
</dbReference>
<evidence type="ECO:0000256" key="5">
    <source>
        <dbReference type="ARBA" id="ARBA00022771"/>
    </source>
</evidence>
<sequence length="868" mass="95680">MKPKKTAEKTLQIRVRGRVQGVGFRPHVWRIAHELGLGGEVCNDGEGVRIRIAGEPEALSVFRQRLESEAPPLSEIESIETEALEPTVGFEGFAIVESVGGKTQTQIAPDTATCGACVAEISTPSERRYRYAFTNCTHCGPRLSIIRGVPYDRPSTTMANFPLCPDCQREYDDPGDRRFHAQPIACPVCGPKLWLESLTDKNAVWEPGQEIETVISRIEQGEILAIRGLGGFHLACDATNPEAVNRLRQRKRRYGKPFALMARDIAVIRRYCQVSAAEEETLRSGAAPIVLLNAEGGERLPEAIAPGVTTLGFMLPYTPLHLLLLETLNYPLVMTSANLSHEPQLISNAEARTKLIGLADTVLFHNREIANRMDDSVVRVMAGKPRLLRRSRGYVPGAIALPPGFERSHTAGSSATRHNPTDPPTSPLKRGTFAAPLKKGGWGDRHAGHSRENCPKILAYGAELKSTFCLIQNNQAILSQHQGDLENPITYADYQKNLQLFRQLYDHQPQFLVADLHPEYLSTKLAQDHAQTQNLPLIQVQHHHAHIASCLVENGIPLDTAPVLGIALDGLGFGEDGTIWGGEFLLADYRGYQRLASLKPVAMIGGTKAILEPWRNTYAHLKAAFDWQMLHKKYGHLELFDYWQNQPIALFDQMLQKRLNTPLASSAGRLFDAVSAAIGLCRDRALFEGQGAIELEMAVDRHLLSVSDADFPYPFEIIDPPTSPLKRETLLAAPLSKGGWGDLRAKYRTSSHNLLSLDPRPMWHSLLEDLSQGATLSLIATRFHQGLIQGITHLVEKLAHQCQLDGLDIEKIALSGGCFQNRILLEELTKNLEARGYECLSQAKVPSNDGGVSLGQGAIAIARTTEST</sequence>
<evidence type="ECO:0000313" key="12">
    <source>
        <dbReference type="EMBL" id="MDJ1176089.1"/>
    </source>
</evidence>
<dbReference type="InterPro" id="IPR004421">
    <property type="entry name" value="Carbamoyltransferase_HypF"/>
</dbReference>
<dbReference type="PROSITE" id="PS51163">
    <property type="entry name" value="YRDC"/>
    <property type="match status" value="1"/>
</dbReference>
<evidence type="ECO:0000256" key="1">
    <source>
        <dbReference type="ARBA" id="ARBA00004711"/>
    </source>
</evidence>
<proteinExistence type="inferred from homology"/>
<dbReference type="PROSITE" id="PS00150">
    <property type="entry name" value="ACYLPHOSPHATASE_1"/>
    <property type="match status" value="1"/>
</dbReference>
<evidence type="ECO:0000256" key="7">
    <source>
        <dbReference type="ARBA" id="ARBA00048220"/>
    </source>
</evidence>
<dbReference type="Gene3D" id="3.30.110.120">
    <property type="match status" value="1"/>
</dbReference>
<dbReference type="EC" id="3.6.1.7" evidence="8"/>
<dbReference type="InterPro" id="IPR017968">
    <property type="entry name" value="Acylphosphatase_CS"/>
</dbReference>
<dbReference type="Pfam" id="PF07503">
    <property type="entry name" value="zf-HYPF"/>
    <property type="match status" value="2"/>
</dbReference>
<comment type="pathway">
    <text evidence="1">Protein modification; [NiFe] hydrogenase maturation.</text>
</comment>
<name>A0ABT7BBW4_9CYAN</name>
<dbReference type="InterPro" id="IPR001792">
    <property type="entry name" value="Acylphosphatase-like_dom"/>
</dbReference>
<dbReference type="Pfam" id="PF00708">
    <property type="entry name" value="Acylphosphatase"/>
    <property type="match status" value="1"/>
</dbReference>
<evidence type="ECO:0000259" key="10">
    <source>
        <dbReference type="PROSITE" id="PS51160"/>
    </source>
</evidence>
<dbReference type="InterPro" id="IPR006070">
    <property type="entry name" value="Sua5-like_dom"/>
</dbReference>
<protein>
    <recommendedName>
        <fullName evidence="8">acylphosphatase</fullName>
        <ecNumber evidence="8">3.6.1.7</ecNumber>
    </recommendedName>
</protein>
<dbReference type="InterPro" id="IPR055128">
    <property type="entry name" value="HypF_C_2"/>
</dbReference>
<dbReference type="Gene3D" id="3.30.420.560">
    <property type="match status" value="1"/>
</dbReference>
<gene>
    <name evidence="12" type="primary">hypF</name>
    <name evidence="12" type="ORF">PMG25_18555</name>
</gene>
<evidence type="ECO:0000256" key="3">
    <source>
        <dbReference type="ARBA" id="ARBA00022598"/>
    </source>
</evidence>
<evidence type="ECO:0000256" key="2">
    <source>
        <dbReference type="ARBA" id="ARBA00008097"/>
    </source>
</evidence>
<dbReference type="EMBL" id="JAQOSO010000096">
    <property type="protein sequence ID" value="MDJ1176089.1"/>
    <property type="molecule type" value="Genomic_DNA"/>
</dbReference>
<comment type="caution">
    <text evidence="12">The sequence shown here is derived from an EMBL/GenBank/DDBJ whole genome shotgun (WGS) entry which is preliminary data.</text>
</comment>
<dbReference type="PANTHER" id="PTHR42959">
    <property type="entry name" value="CARBAMOYLTRANSFERASE"/>
    <property type="match status" value="1"/>
</dbReference>
<evidence type="ECO:0000256" key="9">
    <source>
        <dbReference type="SAM" id="MobiDB-lite"/>
    </source>
</evidence>
<keyword evidence="5" id="KW-0863">Zinc-finger</keyword>
<dbReference type="PROSITE" id="PS51160">
    <property type="entry name" value="ACYLPHOSPHATASE_3"/>
    <property type="match status" value="1"/>
</dbReference>
<dbReference type="SUPFAM" id="SSF55821">
    <property type="entry name" value="YrdC/RibB"/>
    <property type="match status" value="1"/>
</dbReference>
<feature type="active site" evidence="8">
    <location>
        <position position="43"/>
    </location>
</feature>
<dbReference type="InterPro" id="IPR041440">
    <property type="entry name" value="HypF_C"/>
</dbReference>
<dbReference type="InterPro" id="IPR011125">
    <property type="entry name" value="Znf_HypF"/>
</dbReference>
<dbReference type="NCBIfam" id="TIGR00143">
    <property type="entry name" value="hypF"/>
    <property type="match status" value="1"/>
</dbReference>
<dbReference type="Gene3D" id="3.30.420.360">
    <property type="match status" value="1"/>
</dbReference>
<dbReference type="InterPro" id="IPR051060">
    <property type="entry name" value="Carbamoyltrans_HypF-like"/>
</dbReference>
<comment type="similarity">
    <text evidence="2">Belongs to the carbamoyltransferase HypF family.</text>
</comment>
<dbReference type="GO" id="GO:0016874">
    <property type="term" value="F:ligase activity"/>
    <property type="evidence" value="ECO:0007669"/>
    <property type="project" value="UniProtKB-KW"/>
</dbReference>
<dbReference type="InterPro" id="IPR036046">
    <property type="entry name" value="Acylphosphatase-like_dom_sf"/>
</dbReference>
<evidence type="ECO:0000256" key="4">
    <source>
        <dbReference type="ARBA" id="ARBA00022723"/>
    </source>
</evidence>
<keyword evidence="4" id="KW-0479">Metal-binding</keyword>
<dbReference type="Pfam" id="PF22521">
    <property type="entry name" value="HypF_C_2"/>
    <property type="match status" value="1"/>
</dbReference>